<dbReference type="Pfam" id="PF02791">
    <property type="entry name" value="DDT"/>
    <property type="match status" value="1"/>
</dbReference>
<dbReference type="InterPro" id="IPR019786">
    <property type="entry name" value="Zinc_finger_PHD-type_CS"/>
</dbReference>
<reference evidence="11" key="1">
    <citation type="journal article" date="2023" name="Nat. Commun.">
        <title>Diploid and tetraploid genomes of Acorus and the evolution of monocots.</title>
        <authorList>
            <person name="Ma L."/>
            <person name="Liu K.W."/>
            <person name="Li Z."/>
            <person name="Hsiao Y.Y."/>
            <person name="Qi Y."/>
            <person name="Fu T."/>
            <person name="Tang G.D."/>
            <person name="Zhang D."/>
            <person name="Sun W.H."/>
            <person name="Liu D.K."/>
            <person name="Li Y."/>
            <person name="Chen G.Z."/>
            <person name="Liu X.D."/>
            <person name="Liao X.Y."/>
            <person name="Jiang Y.T."/>
            <person name="Yu X."/>
            <person name="Hao Y."/>
            <person name="Huang J."/>
            <person name="Zhao X.W."/>
            <person name="Ke S."/>
            <person name="Chen Y.Y."/>
            <person name="Wu W.L."/>
            <person name="Hsu J.L."/>
            <person name="Lin Y.F."/>
            <person name="Huang M.D."/>
            <person name="Li C.Y."/>
            <person name="Huang L."/>
            <person name="Wang Z.W."/>
            <person name="Zhao X."/>
            <person name="Zhong W.Y."/>
            <person name="Peng D.H."/>
            <person name="Ahmad S."/>
            <person name="Lan S."/>
            <person name="Zhang J.S."/>
            <person name="Tsai W.C."/>
            <person name="Van de Peer Y."/>
            <person name="Liu Z.J."/>
        </authorList>
    </citation>
    <scope>NUCLEOTIDE SEQUENCE</scope>
    <source>
        <strain evidence="11">CP</strain>
    </source>
</reference>
<evidence type="ECO:0000259" key="9">
    <source>
        <dbReference type="PROSITE" id="PS50827"/>
    </source>
</evidence>
<evidence type="ECO:0000259" key="8">
    <source>
        <dbReference type="PROSITE" id="PS50016"/>
    </source>
</evidence>
<dbReference type="EMBL" id="JAUJYO010000013">
    <property type="protein sequence ID" value="KAK1301016.1"/>
    <property type="molecule type" value="Genomic_DNA"/>
</dbReference>
<comment type="caution">
    <text evidence="11">The sequence shown here is derived from an EMBL/GenBank/DDBJ whole genome shotgun (WGS) entry which is preliminary data.</text>
</comment>
<feature type="domain" description="DDT" evidence="9">
    <location>
        <begin position="56"/>
        <end position="116"/>
    </location>
</feature>
<dbReference type="InterPro" id="IPR017896">
    <property type="entry name" value="4Fe4S_Fe-S-bd"/>
</dbReference>
<evidence type="ECO:0000259" key="10">
    <source>
        <dbReference type="PROSITE" id="PS51379"/>
    </source>
</evidence>
<dbReference type="InterPro" id="IPR018501">
    <property type="entry name" value="DDT_dom"/>
</dbReference>
<keyword evidence="2" id="KW-0479">Metal-binding</keyword>
<evidence type="ECO:0000256" key="5">
    <source>
        <dbReference type="ARBA" id="ARBA00023242"/>
    </source>
</evidence>
<evidence type="ECO:0000256" key="1">
    <source>
        <dbReference type="ARBA" id="ARBA00004123"/>
    </source>
</evidence>
<dbReference type="PANTHER" id="PTHR46508:SF1">
    <property type="entry name" value="PHD FINGER FAMILY PROTEIN"/>
    <property type="match status" value="1"/>
</dbReference>
<keyword evidence="3 6" id="KW-0863">Zinc-finger</keyword>
<sequence length="1357" mass="149478">MDGSDRPGSSSAVTTTGSSPSSSDFSASLPPEATAAAASPSPPPLPSSSGAVAVPEDSVSHLFSVYTFLRSFGHHLYLSPFTLDDFAGSLNCSLPNNLSDAVHLSLLRAVRRHLETASSDPSADGHRPAVRCLSHSDWSLLDNLTWPTFLVEYLFFMGHLSGLGWKGFCDGACDGEYYVLPVNVKLRVLQILCDDASDTAEIRAEIGAREIGVEDAESEGAIVPPPPSTGTGLRKAHLGKAKPNVGVVVEVENDENGDECRLCGMDGTLVCCDGCPSVYHSRCIGLNKALLPEGPWYCPECMVSRMGGAGCSMMGMGLRGAVVFGVDPFGRVFLGTCNYLLVINTSVNAKPMSRYYNRNDVVKVLGVLCSSRKTNALYADICRGILQYWDITDFSLPDITESATSQLVKKESDAVLHSSEQTHNISRNVDGENDMNMIVESTADRKAVSAEEVGFLGTGVNGAVSDGSEVGAASKPAILLKDGQRSCTEDVAISLHLVQGISTKSHEHFGNGPAISGGSLGPTSNISDSTTQRSSERSVVIDNAPCVSQNKFSINLEDSCSRIGSVRDLHERRQGNQSCGGQSKHTKNVESLMGSSFKPNAYINLYIMGEVAASAAANLAVLASEDSRISEVHHVSANKKKLVSELQIKAFSRDAMPFFWPSPEKKLMEVPRERCGWCISCKGLNTSKRGCLLNYAAFAALKGAAKVLGGLRSVKYVSSHLTEIALYILLMEESLRGLFCGPMLDARYREWWRKVVREASSCRVLSHLLLNLEENIRTVVFLTGWFKLMDERSVDLSIAQAALNATRPTHKRIIGGRRSRKQVEITATTSEDSEESFCWWRRGRLSKLIFQKGTLPSSLTKKAARQGGRRGIPGVSYAEGFEVPRRSRRAAWRAAVEMTRNSAQLALQVRYLDAHLRWGDLVSPNQNAPDGKGSDVEASAFRNAVVCDKKTVDTKTRYALDFGSQKHLPLRVMKNVIETEKTQEQEKLWFSENCVPLYLIKEYDVKAEKIIPDLPDLCIRQPKARRRDILVYLFHKGDKPNKCSCCSCQKDILLRDAARCIVCQGYCHKTCTVFSASKTKEGTIFPVTCKQCHHLQISAANDNHMKHLKAQFPVHQSQSPMASFPKLVQQDNYRQFTPVRKIDIVQERKQHSSGTETRVNRVKSRCNGLIWKKKNSKSNETGIDFRINNVILGGNADMGLTNKPICVLCSKPYSSNLTYVRCEFCKNWYHADALDLREDQILNLVGFKCCKCRRMASPICPYVNLEKKPPRKQLKQNIVRTNESINVQIESGFKSKRPRFSEDNTPSLNVKAEDVTEDDTLLFSLSAVVPITEALVEVVLNGRGLKHSQRTCKTPRS</sequence>
<dbReference type="SMART" id="SM00571">
    <property type="entry name" value="DDT"/>
    <property type="match status" value="1"/>
</dbReference>
<dbReference type="SUPFAM" id="SSF57903">
    <property type="entry name" value="FYVE/PHD zinc finger"/>
    <property type="match status" value="2"/>
</dbReference>
<reference evidence="11" key="2">
    <citation type="submission" date="2023-06" db="EMBL/GenBank/DDBJ databases">
        <authorList>
            <person name="Ma L."/>
            <person name="Liu K.-W."/>
            <person name="Li Z."/>
            <person name="Hsiao Y.-Y."/>
            <person name="Qi Y."/>
            <person name="Fu T."/>
            <person name="Tang G."/>
            <person name="Zhang D."/>
            <person name="Sun W.-H."/>
            <person name="Liu D.-K."/>
            <person name="Li Y."/>
            <person name="Chen G.-Z."/>
            <person name="Liu X.-D."/>
            <person name="Liao X.-Y."/>
            <person name="Jiang Y.-T."/>
            <person name="Yu X."/>
            <person name="Hao Y."/>
            <person name="Huang J."/>
            <person name="Zhao X.-W."/>
            <person name="Ke S."/>
            <person name="Chen Y.-Y."/>
            <person name="Wu W.-L."/>
            <person name="Hsu J.-L."/>
            <person name="Lin Y.-F."/>
            <person name="Huang M.-D."/>
            <person name="Li C.-Y."/>
            <person name="Huang L."/>
            <person name="Wang Z.-W."/>
            <person name="Zhao X."/>
            <person name="Zhong W.-Y."/>
            <person name="Peng D.-H."/>
            <person name="Ahmad S."/>
            <person name="Lan S."/>
            <person name="Zhang J.-S."/>
            <person name="Tsai W.-C."/>
            <person name="Van De Peer Y."/>
            <person name="Liu Z.-J."/>
        </authorList>
    </citation>
    <scope>NUCLEOTIDE SEQUENCE</scope>
    <source>
        <strain evidence="11">CP</strain>
        <tissue evidence="11">Leaves</tissue>
    </source>
</reference>
<gene>
    <name evidence="11" type="ORF">QJS10_CPB13g01710</name>
</gene>
<evidence type="ECO:0000256" key="6">
    <source>
        <dbReference type="PROSITE-ProRule" id="PRU00146"/>
    </source>
</evidence>
<evidence type="ECO:0000256" key="3">
    <source>
        <dbReference type="ARBA" id="ARBA00022771"/>
    </source>
</evidence>
<feature type="compositionally biased region" description="Polar residues" evidence="7">
    <location>
        <begin position="521"/>
        <end position="533"/>
    </location>
</feature>
<feature type="region of interest" description="Disordered" evidence="7">
    <location>
        <begin position="1"/>
        <end position="51"/>
    </location>
</feature>
<dbReference type="InterPro" id="IPR056618">
    <property type="entry name" value="Chromo_PTM"/>
</dbReference>
<dbReference type="Proteomes" id="UP001180020">
    <property type="component" value="Unassembled WGS sequence"/>
</dbReference>
<dbReference type="PROSITE" id="PS51379">
    <property type="entry name" value="4FE4S_FER_2"/>
    <property type="match status" value="1"/>
</dbReference>
<keyword evidence="4" id="KW-0862">Zinc</keyword>
<dbReference type="CDD" id="cd15532">
    <property type="entry name" value="PHD2_CHD_II"/>
    <property type="match status" value="1"/>
</dbReference>
<evidence type="ECO:0000313" key="11">
    <source>
        <dbReference type="EMBL" id="KAK1301016.1"/>
    </source>
</evidence>
<dbReference type="InterPro" id="IPR011011">
    <property type="entry name" value="Znf_FYVE_PHD"/>
</dbReference>
<feature type="domain" description="PHD-type" evidence="8">
    <location>
        <begin position="257"/>
        <end position="304"/>
    </location>
</feature>
<dbReference type="PROSITE" id="PS50016">
    <property type="entry name" value="ZF_PHD_2"/>
    <property type="match status" value="1"/>
</dbReference>
<evidence type="ECO:0000256" key="7">
    <source>
        <dbReference type="SAM" id="MobiDB-lite"/>
    </source>
</evidence>
<dbReference type="SMART" id="SM00249">
    <property type="entry name" value="PHD"/>
    <property type="match status" value="2"/>
</dbReference>
<dbReference type="GO" id="GO:0008270">
    <property type="term" value="F:zinc ion binding"/>
    <property type="evidence" value="ECO:0007669"/>
    <property type="project" value="UniProtKB-KW"/>
</dbReference>
<dbReference type="Pfam" id="PF24294">
    <property type="entry name" value="Chromo_PTM"/>
    <property type="match status" value="1"/>
</dbReference>
<proteinExistence type="predicted"/>
<evidence type="ECO:0000256" key="2">
    <source>
        <dbReference type="ARBA" id="ARBA00022723"/>
    </source>
</evidence>
<dbReference type="InterPro" id="IPR013083">
    <property type="entry name" value="Znf_RING/FYVE/PHD"/>
</dbReference>
<feature type="compositionally biased region" description="Low complexity" evidence="7">
    <location>
        <begin position="7"/>
        <end position="39"/>
    </location>
</feature>
<name>A0AAV9DJA8_ACOCL</name>
<dbReference type="PROSITE" id="PS01359">
    <property type="entry name" value="ZF_PHD_1"/>
    <property type="match status" value="1"/>
</dbReference>
<dbReference type="GO" id="GO:0005634">
    <property type="term" value="C:nucleus"/>
    <property type="evidence" value="ECO:0007669"/>
    <property type="project" value="UniProtKB-SubCell"/>
</dbReference>
<dbReference type="InterPro" id="IPR028942">
    <property type="entry name" value="WHIM1_dom"/>
</dbReference>
<protein>
    <submittedName>
        <fullName evidence="11">Uncharacterized protein</fullName>
    </submittedName>
</protein>
<evidence type="ECO:0000313" key="12">
    <source>
        <dbReference type="Proteomes" id="UP001180020"/>
    </source>
</evidence>
<dbReference type="Pfam" id="PF00628">
    <property type="entry name" value="PHD"/>
    <property type="match status" value="1"/>
</dbReference>
<dbReference type="Pfam" id="PF15612">
    <property type="entry name" value="WHIM1"/>
    <property type="match status" value="1"/>
</dbReference>
<keyword evidence="5" id="KW-0539">Nucleus</keyword>
<organism evidence="11 12">
    <name type="scientific">Acorus calamus</name>
    <name type="common">Sweet flag</name>
    <dbReference type="NCBI Taxonomy" id="4465"/>
    <lineage>
        <taxon>Eukaryota</taxon>
        <taxon>Viridiplantae</taxon>
        <taxon>Streptophyta</taxon>
        <taxon>Embryophyta</taxon>
        <taxon>Tracheophyta</taxon>
        <taxon>Spermatophyta</taxon>
        <taxon>Magnoliopsida</taxon>
        <taxon>Liliopsida</taxon>
        <taxon>Acoraceae</taxon>
        <taxon>Acorus</taxon>
    </lineage>
</organism>
<dbReference type="InterPro" id="IPR019787">
    <property type="entry name" value="Znf_PHD-finger"/>
</dbReference>
<accession>A0AAV9DJA8</accession>
<feature type="region of interest" description="Disordered" evidence="7">
    <location>
        <begin position="508"/>
        <end position="537"/>
    </location>
</feature>
<dbReference type="GO" id="GO:0000785">
    <property type="term" value="C:chromatin"/>
    <property type="evidence" value="ECO:0007669"/>
    <property type="project" value="UniProtKB-ARBA"/>
</dbReference>
<keyword evidence="12" id="KW-1185">Reference proteome</keyword>
<comment type="subcellular location">
    <subcellularLocation>
        <location evidence="1">Nucleus</location>
    </subcellularLocation>
</comment>
<feature type="domain" description="4Fe-4S ferredoxin-type" evidence="10">
    <location>
        <begin position="1050"/>
        <end position="1082"/>
    </location>
</feature>
<dbReference type="PROSITE" id="PS50827">
    <property type="entry name" value="DDT"/>
    <property type="match status" value="1"/>
</dbReference>
<dbReference type="InterPro" id="IPR001965">
    <property type="entry name" value="Znf_PHD"/>
</dbReference>
<dbReference type="Gene3D" id="3.30.40.10">
    <property type="entry name" value="Zinc/RING finger domain, C3HC4 (zinc finger)"/>
    <property type="match status" value="2"/>
</dbReference>
<evidence type="ECO:0000256" key="4">
    <source>
        <dbReference type="ARBA" id="ARBA00022833"/>
    </source>
</evidence>
<dbReference type="PANTHER" id="PTHR46508">
    <property type="entry name" value="PHD FINGER FAMILY PROTEIN"/>
    <property type="match status" value="1"/>
</dbReference>